<keyword evidence="2" id="KW-0479">Metal-binding</keyword>
<dbReference type="Pfam" id="PF00753">
    <property type="entry name" value="Lactamase_B"/>
    <property type="match status" value="1"/>
</dbReference>
<dbReference type="InterPro" id="IPR036866">
    <property type="entry name" value="RibonucZ/Hydroxyglut_hydro"/>
</dbReference>
<dbReference type="Proteomes" id="UP000198767">
    <property type="component" value="Unassembled WGS sequence"/>
</dbReference>
<evidence type="ECO:0000256" key="3">
    <source>
        <dbReference type="ARBA" id="ARBA00022801"/>
    </source>
</evidence>
<dbReference type="EMBL" id="FMWG01000003">
    <property type="protein sequence ID" value="SCZ58628.1"/>
    <property type="molecule type" value="Genomic_DNA"/>
</dbReference>
<protein>
    <submittedName>
        <fullName evidence="6">Glyoxylase, beta-lactamase superfamily II</fullName>
    </submittedName>
</protein>
<dbReference type="PANTHER" id="PTHR42978">
    <property type="entry name" value="QUORUM-QUENCHING LACTONASE YTNP-RELATED-RELATED"/>
    <property type="match status" value="1"/>
</dbReference>
<evidence type="ECO:0000256" key="1">
    <source>
        <dbReference type="ARBA" id="ARBA00007749"/>
    </source>
</evidence>
<evidence type="ECO:0000256" key="4">
    <source>
        <dbReference type="ARBA" id="ARBA00022833"/>
    </source>
</evidence>
<dbReference type="AlphaFoldDB" id="A0A1G5QAJ0"/>
<name>A0A1G5QAJ0_9RHOB</name>
<accession>A0A1G5QAJ0</accession>
<dbReference type="STRING" id="1156985.SAMN04488118_103362"/>
<dbReference type="PANTHER" id="PTHR42978:SF6">
    <property type="entry name" value="QUORUM-QUENCHING LACTONASE YTNP-RELATED"/>
    <property type="match status" value="1"/>
</dbReference>
<dbReference type="SUPFAM" id="SSF56281">
    <property type="entry name" value="Metallo-hydrolase/oxidoreductase"/>
    <property type="match status" value="1"/>
</dbReference>
<dbReference type="GO" id="GO:0046872">
    <property type="term" value="F:metal ion binding"/>
    <property type="evidence" value="ECO:0007669"/>
    <property type="project" value="UniProtKB-KW"/>
</dbReference>
<keyword evidence="7" id="KW-1185">Reference proteome</keyword>
<dbReference type="InterPro" id="IPR051013">
    <property type="entry name" value="MBL_superfamily_lactonases"/>
</dbReference>
<dbReference type="Gene3D" id="3.60.15.10">
    <property type="entry name" value="Ribonuclease Z/Hydroxyacylglutathione hydrolase-like"/>
    <property type="match status" value="1"/>
</dbReference>
<sequence length="324" mass="34147">MTLSRRHLLNGALAAPLVAAATSLPKSARAEETSQSEGAFHRFKVGDATVTALLDGHIALGKQIIAGFDEDKAAVAMSGTLYRFKDDALQVPVSGYLVERAGKLTLIDAGTAQLMGPGLGGLGAALKSAGVKAEDISTVLLTHMHPDHTGGLIDGAGQAVFSNAELVVSATEHGFWYDDAILASVPEENRPFFQMARDTTAPYAGRLNLFEGEAEVAPGLTAVPLPGHTPGHSGFMLDGGSEGVLFWGDVIHLTALQFAQPEWTIAFDADPETTVKTRRAMLDRAASDHLLVTGAHLDFPGLGQVSRSKDAYEYVSAPWQFGQG</sequence>
<dbReference type="RefSeq" id="WP_090217506.1">
    <property type="nucleotide sequence ID" value="NZ_FMWG01000003.1"/>
</dbReference>
<comment type="similarity">
    <text evidence="1">Belongs to the metallo-beta-lactamase superfamily.</text>
</comment>
<evidence type="ECO:0000256" key="2">
    <source>
        <dbReference type="ARBA" id="ARBA00022723"/>
    </source>
</evidence>
<reference evidence="6 7" key="1">
    <citation type="submission" date="2016-10" db="EMBL/GenBank/DDBJ databases">
        <authorList>
            <person name="de Groot N.N."/>
        </authorList>
    </citation>
    <scope>NUCLEOTIDE SEQUENCE [LARGE SCALE GENOMIC DNA]</scope>
    <source>
        <strain evidence="6 7">U95</strain>
    </source>
</reference>
<evidence type="ECO:0000313" key="6">
    <source>
        <dbReference type="EMBL" id="SCZ58628.1"/>
    </source>
</evidence>
<keyword evidence="3" id="KW-0378">Hydrolase</keyword>
<proteinExistence type="inferred from homology"/>
<dbReference type="CDD" id="cd07720">
    <property type="entry name" value="OPHC2-like_MBL-fold"/>
    <property type="match status" value="1"/>
</dbReference>
<dbReference type="InterPro" id="IPR001279">
    <property type="entry name" value="Metallo-B-lactamas"/>
</dbReference>
<dbReference type="GO" id="GO:0016787">
    <property type="term" value="F:hydrolase activity"/>
    <property type="evidence" value="ECO:0007669"/>
    <property type="project" value="UniProtKB-KW"/>
</dbReference>
<dbReference type="SMART" id="SM00849">
    <property type="entry name" value="Lactamase_B"/>
    <property type="match status" value="1"/>
</dbReference>
<dbReference type="InterPro" id="IPR006311">
    <property type="entry name" value="TAT_signal"/>
</dbReference>
<feature type="domain" description="Metallo-beta-lactamase" evidence="5">
    <location>
        <begin position="92"/>
        <end position="296"/>
    </location>
</feature>
<dbReference type="OrthoDB" id="9773738at2"/>
<keyword evidence="4" id="KW-0862">Zinc</keyword>
<evidence type="ECO:0000313" key="7">
    <source>
        <dbReference type="Proteomes" id="UP000198767"/>
    </source>
</evidence>
<dbReference type="PROSITE" id="PS51318">
    <property type="entry name" value="TAT"/>
    <property type="match status" value="1"/>
</dbReference>
<organism evidence="6 7">
    <name type="scientific">Epibacterium ulvae</name>
    <dbReference type="NCBI Taxonomy" id="1156985"/>
    <lineage>
        <taxon>Bacteria</taxon>
        <taxon>Pseudomonadati</taxon>
        <taxon>Pseudomonadota</taxon>
        <taxon>Alphaproteobacteria</taxon>
        <taxon>Rhodobacterales</taxon>
        <taxon>Roseobacteraceae</taxon>
        <taxon>Epibacterium</taxon>
    </lineage>
</organism>
<evidence type="ECO:0000259" key="5">
    <source>
        <dbReference type="SMART" id="SM00849"/>
    </source>
</evidence>
<gene>
    <name evidence="6" type="ORF">SAMN04488118_103362</name>
</gene>